<dbReference type="PANTHER" id="PTHR43215:SF14">
    <property type="entry name" value="RADIAL SPOKE HEAD 1 HOMOLOG"/>
    <property type="match status" value="1"/>
</dbReference>
<dbReference type="EMBL" id="JAELVQ010000017">
    <property type="protein sequence ID" value="MBJ6368938.1"/>
    <property type="molecule type" value="Genomic_DNA"/>
</dbReference>
<dbReference type="AlphaFoldDB" id="A0A8J7LP73"/>
<dbReference type="Pfam" id="PF02493">
    <property type="entry name" value="MORN"/>
    <property type="match status" value="2"/>
</dbReference>
<sequence>MKTLFSIIVLNLLFIQFSLSQSTCVVKLEAINQSYTGECKKGLANGKGEAYGIEDSYKGGFKKGLPHGYGTYKWGNGDSYTGEFSKGKMDGKGKLILKNESSGEVAIQSGYFEKGIYLGKYKYAYAVISKREIKNIFAREDPSIITAPDINVIRISFKYNGRQIIPSIVNISDSGKSLVERDGAYMIMKNVQFPNKQIEVTFRTEEGFNGRVVLDIYKKANWSVEITI</sequence>
<organism evidence="3 4">
    <name type="scientific">Snuella sedimenti</name>
    <dbReference type="NCBI Taxonomy" id="2798802"/>
    <lineage>
        <taxon>Bacteria</taxon>
        <taxon>Pseudomonadati</taxon>
        <taxon>Bacteroidota</taxon>
        <taxon>Flavobacteriia</taxon>
        <taxon>Flavobacteriales</taxon>
        <taxon>Flavobacteriaceae</taxon>
        <taxon>Snuella</taxon>
    </lineage>
</organism>
<dbReference type="PANTHER" id="PTHR43215">
    <property type="entry name" value="RADIAL SPOKE HEAD 1 HOMOLOG"/>
    <property type="match status" value="1"/>
</dbReference>
<name>A0A8J7LP73_9FLAO</name>
<feature type="chain" id="PRO_5035152541" description="MORN repeat protein" evidence="2">
    <location>
        <begin position="21"/>
        <end position="228"/>
    </location>
</feature>
<evidence type="ECO:0000313" key="3">
    <source>
        <dbReference type="EMBL" id="MBJ6368938.1"/>
    </source>
</evidence>
<reference evidence="3" key="1">
    <citation type="submission" date="2020-12" db="EMBL/GenBank/DDBJ databases">
        <title>Snuella sp. nov., isolated from sediment in Incheon.</title>
        <authorList>
            <person name="Kim W."/>
        </authorList>
    </citation>
    <scope>NUCLEOTIDE SEQUENCE</scope>
    <source>
        <strain evidence="3">CAU 1569</strain>
    </source>
</reference>
<dbReference type="Gene3D" id="2.20.110.10">
    <property type="entry name" value="Histone H3 K4-specific methyltransferase SET7/9 N-terminal domain"/>
    <property type="match status" value="1"/>
</dbReference>
<keyword evidence="2" id="KW-0732">Signal</keyword>
<keyword evidence="1" id="KW-0677">Repeat</keyword>
<keyword evidence="4" id="KW-1185">Reference proteome</keyword>
<gene>
    <name evidence="3" type="ORF">JF259_12645</name>
</gene>
<dbReference type="InterPro" id="IPR003409">
    <property type="entry name" value="MORN"/>
</dbReference>
<evidence type="ECO:0000256" key="1">
    <source>
        <dbReference type="ARBA" id="ARBA00022737"/>
    </source>
</evidence>
<dbReference type="SUPFAM" id="SSF82185">
    <property type="entry name" value="Histone H3 K4-specific methyltransferase SET7/9 N-terminal domain"/>
    <property type="match status" value="1"/>
</dbReference>
<evidence type="ECO:0000313" key="4">
    <source>
        <dbReference type="Proteomes" id="UP000610931"/>
    </source>
</evidence>
<dbReference type="SMART" id="SM00698">
    <property type="entry name" value="MORN"/>
    <property type="match status" value="2"/>
</dbReference>
<evidence type="ECO:0008006" key="5">
    <source>
        <dbReference type="Google" id="ProtNLM"/>
    </source>
</evidence>
<feature type="signal peptide" evidence="2">
    <location>
        <begin position="1"/>
        <end position="20"/>
    </location>
</feature>
<dbReference type="RefSeq" id="WP_199115699.1">
    <property type="nucleotide sequence ID" value="NZ_JAELVQ010000017.1"/>
</dbReference>
<dbReference type="Proteomes" id="UP000610931">
    <property type="component" value="Unassembled WGS sequence"/>
</dbReference>
<accession>A0A8J7LP73</accession>
<protein>
    <recommendedName>
        <fullName evidence="5">MORN repeat protein</fullName>
    </recommendedName>
</protein>
<comment type="caution">
    <text evidence="3">The sequence shown here is derived from an EMBL/GenBank/DDBJ whole genome shotgun (WGS) entry which is preliminary data.</text>
</comment>
<proteinExistence type="predicted"/>
<evidence type="ECO:0000256" key="2">
    <source>
        <dbReference type="SAM" id="SignalP"/>
    </source>
</evidence>